<gene>
    <name evidence="1" type="ORF">HAX54_041622</name>
</gene>
<comment type="caution">
    <text evidence="1">The sequence shown here is derived from an EMBL/GenBank/DDBJ whole genome shotgun (WGS) entry which is preliminary data.</text>
</comment>
<sequence>MEEGGLVGWISDCFRQERRKEGGAQGFYGVHRAGDDGRMKSSVRHCVRENCGGGFWGVSSGE</sequence>
<name>A0ABS8W257_DATST</name>
<proteinExistence type="predicted"/>
<keyword evidence="2" id="KW-1185">Reference proteome</keyword>
<reference evidence="1 2" key="1">
    <citation type="journal article" date="2021" name="BMC Genomics">
        <title>Datura genome reveals duplications of psychoactive alkaloid biosynthetic genes and high mutation rate following tissue culture.</title>
        <authorList>
            <person name="Rajewski A."/>
            <person name="Carter-House D."/>
            <person name="Stajich J."/>
            <person name="Litt A."/>
        </authorList>
    </citation>
    <scope>NUCLEOTIDE SEQUENCE [LARGE SCALE GENOMIC DNA]</scope>
    <source>
        <strain evidence="1">AR-01</strain>
    </source>
</reference>
<organism evidence="1 2">
    <name type="scientific">Datura stramonium</name>
    <name type="common">Jimsonweed</name>
    <name type="synonym">Common thornapple</name>
    <dbReference type="NCBI Taxonomy" id="4076"/>
    <lineage>
        <taxon>Eukaryota</taxon>
        <taxon>Viridiplantae</taxon>
        <taxon>Streptophyta</taxon>
        <taxon>Embryophyta</taxon>
        <taxon>Tracheophyta</taxon>
        <taxon>Spermatophyta</taxon>
        <taxon>Magnoliopsida</taxon>
        <taxon>eudicotyledons</taxon>
        <taxon>Gunneridae</taxon>
        <taxon>Pentapetalae</taxon>
        <taxon>asterids</taxon>
        <taxon>lamiids</taxon>
        <taxon>Solanales</taxon>
        <taxon>Solanaceae</taxon>
        <taxon>Solanoideae</taxon>
        <taxon>Datureae</taxon>
        <taxon>Datura</taxon>
    </lineage>
</organism>
<evidence type="ECO:0000313" key="2">
    <source>
        <dbReference type="Proteomes" id="UP000823775"/>
    </source>
</evidence>
<evidence type="ECO:0000313" key="1">
    <source>
        <dbReference type="EMBL" id="MCE2054904.1"/>
    </source>
</evidence>
<protein>
    <submittedName>
        <fullName evidence="1">Uncharacterized protein</fullName>
    </submittedName>
</protein>
<feature type="non-terminal residue" evidence="1">
    <location>
        <position position="62"/>
    </location>
</feature>
<dbReference type="EMBL" id="JACEIK010006013">
    <property type="protein sequence ID" value="MCE2054904.1"/>
    <property type="molecule type" value="Genomic_DNA"/>
</dbReference>
<accession>A0ABS8W257</accession>
<dbReference type="Proteomes" id="UP000823775">
    <property type="component" value="Unassembled WGS sequence"/>
</dbReference>